<keyword evidence="4" id="KW-0067">ATP-binding</keyword>
<name>A0CVX3_PARTE</name>
<dbReference type="InterPro" id="IPR023313">
    <property type="entry name" value="UBQ-conjugating_AS"/>
</dbReference>
<dbReference type="GO" id="GO:0061631">
    <property type="term" value="F:ubiquitin conjugating enzyme activity"/>
    <property type="evidence" value="ECO:0000318"/>
    <property type="project" value="GO_Central"/>
</dbReference>
<dbReference type="PROSITE" id="PS00183">
    <property type="entry name" value="UBC_1"/>
    <property type="match status" value="1"/>
</dbReference>
<dbReference type="Gene3D" id="3.10.110.10">
    <property type="entry name" value="Ubiquitin Conjugating Enzyme"/>
    <property type="match status" value="1"/>
</dbReference>
<gene>
    <name evidence="6" type="ORF">GSPATT00001142001</name>
</gene>
<dbReference type="InterPro" id="IPR016135">
    <property type="entry name" value="UBQ-conjugating_enzyme/RWD"/>
</dbReference>
<dbReference type="GO" id="GO:0070534">
    <property type="term" value="P:protein K63-linked ubiquitination"/>
    <property type="evidence" value="ECO:0000318"/>
    <property type="project" value="GO_Central"/>
</dbReference>
<feature type="domain" description="UBC core" evidence="5">
    <location>
        <begin position="4"/>
        <end position="150"/>
    </location>
</feature>
<dbReference type="InParanoid" id="A0CVX3"/>
<keyword evidence="1" id="KW-0808">Transferase</keyword>
<organism evidence="6 7">
    <name type="scientific">Paramecium tetraurelia</name>
    <dbReference type="NCBI Taxonomy" id="5888"/>
    <lineage>
        <taxon>Eukaryota</taxon>
        <taxon>Sar</taxon>
        <taxon>Alveolata</taxon>
        <taxon>Ciliophora</taxon>
        <taxon>Intramacronucleata</taxon>
        <taxon>Oligohymenophorea</taxon>
        <taxon>Peniculida</taxon>
        <taxon>Parameciidae</taxon>
        <taxon>Paramecium</taxon>
    </lineage>
</organism>
<evidence type="ECO:0000313" key="6">
    <source>
        <dbReference type="EMBL" id="CAK74940.1"/>
    </source>
</evidence>
<dbReference type="GO" id="GO:0006301">
    <property type="term" value="P:DNA damage tolerance"/>
    <property type="evidence" value="ECO:0000318"/>
    <property type="project" value="GO_Central"/>
</dbReference>
<dbReference type="SMART" id="SM00212">
    <property type="entry name" value="UBCc"/>
    <property type="match status" value="1"/>
</dbReference>
<evidence type="ECO:0000256" key="2">
    <source>
        <dbReference type="ARBA" id="ARBA00022786"/>
    </source>
</evidence>
<sequence length="152" mass="17052">MAAQPTPRIIKETQNLAKDKVQGIEVTPDPGNFKHFFVIISGPPNTPYEGGVFDVELLLPDDYPMSPPKCVFNTKIYHPNIDNLGRICLDVLKDKWSPALQIRSILLSIQVLLSSPNPDDPLNNDAANLWKTNEAQALMKARDFTLKYAKKH</sequence>
<dbReference type="Pfam" id="PF00179">
    <property type="entry name" value="UQ_con"/>
    <property type="match status" value="1"/>
</dbReference>
<dbReference type="RefSeq" id="XP_001442337.1">
    <property type="nucleotide sequence ID" value="XM_001442300.2"/>
</dbReference>
<keyword evidence="7" id="KW-1185">Reference proteome</keyword>
<protein>
    <recommendedName>
        <fullName evidence="5">UBC core domain-containing protein</fullName>
    </recommendedName>
</protein>
<dbReference type="PANTHER" id="PTHR24067">
    <property type="entry name" value="UBIQUITIN-CONJUGATING ENZYME E2"/>
    <property type="match status" value="1"/>
</dbReference>
<dbReference type="FunCoup" id="A0CVX3">
    <property type="interactions" value="726"/>
</dbReference>
<dbReference type="PROSITE" id="PS50127">
    <property type="entry name" value="UBC_2"/>
    <property type="match status" value="1"/>
</dbReference>
<dbReference type="OMA" id="NDAANLW"/>
<dbReference type="EMBL" id="CT868207">
    <property type="protein sequence ID" value="CAK74940.1"/>
    <property type="molecule type" value="Genomic_DNA"/>
</dbReference>
<reference evidence="6 7" key="1">
    <citation type="journal article" date="2006" name="Nature">
        <title>Global trends of whole-genome duplications revealed by the ciliate Paramecium tetraurelia.</title>
        <authorList>
            <consortium name="Genoscope"/>
            <person name="Aury J.-M."/>
            <person name="Jaillon O."/>
            <person name="Duret L."/>
            <person name="Noel B."/>
            <person name="Jubin C."/>
            <person name="Porcel B.M."/>
            <person name="Segurens B."/>
            <person name="Daubin V."/>
            <person name="Anthouard V."/>
            <person name="Aiach N."/>
            <person name="Arnaiz O."/>
            <person name="Billaut A."/>
            <person name="Beisson J."/>
            <person name="Blanc I."/>
            <person name="Bouhouche K."/>
            <person name="Camara F."/>
            <person name="Duharcourt S."/>
            <person name="Guigo R."/>
            <person name="Gogendeau D."/>
            <person name="Katinka M."/>
            <person name="Keller A.-M."/>
            <person name="Kissmehl R."/>
            <person name="Klotz C."/>
            <person name="Koll F."/>
            <person name="Le Moue A."/>
            <person name="Lepere C."/>
            <person name="Malinsky S."/>
            <person name="Nowacki M."/>
            <person name="Nowak J.K."/>
            <person name="Plattner H."/>
            <person name="Poulain J."/>
            <person name="Ruiz F."/>
            <person name="Serrano V."/>
            <person name="Zagulski M."/>
            <person name="Dessen P."/>
            <person name="Betermier M."/>
            <person name="Weissenbach J."/>
            <person name="Scarpelli C."/>
            <person name="Schachter V."/>
            <person name="Sperling L."/>
            <person name="Meyer E."/>
            <person name="Cohen J."/>
            <person name="Wincker P."/>
        </authorList>
    </citation>
    <scope>NUCLEOTIDE SEQUENCE [LARGE SCALE GENOMIC DNA]</scope>
    <source>
        <strain evidence="6 7">Stock d4-2</strain>
    </source>
</reference>
<comment type="similarity">
    <text evidence="4">Belongs to the ubiquitin-conjugating enzyme family.</text>
</comment>
<dbReference type="InterPro" id="IPR000608">
    <property type="entry name" value="UBC"/>
</dbReference>
<dbReference type="InterPro" id="IPR050113">
    <property type="entry name" value="Ub_conjugating_enzyme"/>
</dbReference>
<proteinExistence type="inferred from homology"/>
<feature type="active site" description="Glycyl thioester intermediate" evidence="3">
    <location>
        <position position="88"/>
    </location>
</feature>
<dbReference type="AlphaFoldDB" id="A0CVX3"/>
<evidence type="ECO:0000259" key="5">
    <source>
        <dbReference type="PROSITE" id="PS50127"/>
    </source>
</evidence>
<dbReference type="Proteomes" id="UP000000600">
    <property type="component" value="Unassembled WGS sequence"/>
</dbReference>
<accession>A0CVX3</accession>
<evidence type="ECO:0000313" key="7">
    <source>
        <dbReference type="Proteomes" id="UP000000600"/>
    </source>
</evidence>
<dbReference type="eggNOG" id="KOG0417">
    <property type="taxonomic scope" value="Eukaryota"/>
</dbReference>
<dbReference type="GeneID" id="5028122"/>
<keyword evidence="4" id="KW-0547">Nucleotide-binding</keyword>
<dbReference type="GO" id="GO:0005634">
    <property type="term" value="C:nucleus"/>
    <property type="evidence" value="ECO:0000318"/>
    <property type="project" value="GO_Central"/>
</dbReference>
<dbReference type="CDD" id="cd23813">
    <property type="entry name" value="UBCc_UBE2N"/>
    <property type="match status" value="1"/>
</dbReference>
<evidence type="ECO:0000256" key="3">
    <source>
        <dbReference type="PROSITE-ProRule" id="PRU10133"/>
    </source>
</evidence>
<evidence type="ECO:0000256" key="4">
    <source>
        <dbReference type="RuleBase" id="RU362109"/>
    </source>
</evidence>
<dbReference type="SUPFAM" id="SSF54495">
    <property type="entry name" value="UBC-like"/>
    <property type="match status" value="1"/>
</dbReference>
<dbReference type="HOGENOM" id="CLU_030988_13_2_1"/>
<dbReference type="GO" id="GO:0005524">
    <property type="term" value="F:ATP binding"/>
    <property type="evidence" value="ECO:0007669"/>
    <property type="project" value="UniProtKB-UniRule"/>
</dbReference>
<dbReference type="KEGG" id="ptm:GSPATT00001142001"/>
<dbReference type="OrthoDB" id="7851174at2759"/>
<keyword evidence="2 4" id="KW-0833">Ubl conjugation pathway</keyword>
<dbReference type="FunFam" id="3.10.110.10:FF:000110">
    <property type="entry name" value="Ubiquitin-conjugating enzyme family protein"/>
    <property type="match status" value="1"/>
</dbReference>
<evidence type="ECO:0000256" key="1">
    <source>
        <dbReference type="ARBA" id="ARBA00022679"/>
    </source>
</evidence>
<dbReference type="STRING" id="5888.A0CVX3"/>